<dbReference type="InterPro" id="IPR000675">
    <property type="entry name" value="Cutinase/axe"/>
</dbReference>
<reference evidence="4" key="2">
    <citation type="submission" date="2015-05" db="EMBL/GenBank/DDBJ databases">
        <title>Complete genome sequence of Corynebacterium testudinoris DSM 44614, recovered from necrotic lesions in the mouth of a tortoise.</title>
        <authorList>
            <person name="Ruckert C."/>
            <person name="Albersmeier A."/>
            <person name="Winkler A."/>
            <person name="Tauch A."/>
        </authorList>
    </citation>
    <scope>NUCLEOTIDE SEQUENCE [LARGE SCALE GENOMIC DNA]</scope>
    <source>
        <strain evidence="4">DSM 44614</strain>
    </source>
</reference>
<dbReference type="EMBL" id="CP011545">
    <property type="protein sequence ID" value="AKK09398.1"/>
    <property type="molecule type" value="Genomic_DNA"/>
</dbReference>
<keyword evidence="1" id="KW-0378">Hydrolase</keyword>
<accession>A0A0G3HBS2</accession>
<dbReference type="SUPFAM" id="SSF53474">
    <property type="entry name" value="alpha/beta-Hydrolases"/>
    <property type="match status" value="1"/>
</dbReference>
<organism evidence="3 4">
    <name type="scientific">Corynebacterium testudinoris</name>
    <dbReference type="NCBI Taxonomy" id="136857"/>
    <lineage>
        <taxon>Bacteria</taxon>
        <taxon>Bacillati</taxon>
        <taxon>Actinomycetota</taxon>
        <taxon>Actinomycetes</taxon>
        <taxon>Mycobacteriales</taxon>
        <taxon>Corynebacteriaceae</taxon>
        <taxon>Corynebacterium</taxon>
    </lineage>
</organism>
<protein>
    <recommendedName>
        <fullName evidence="5">Cutinase</fullName>
    </recommendedName>
</protein>
<evidence type="ECO:0000313" key="4">
    <source>
        <dbReference type="Proteomes" id="UP000035540"/>
    </source>
</evidence>
<dbReference type="Proteomes" id="UP000035540">
    <property type="component" value="Chromosome"/>
</dbReference>
<feature type="chain" id="PRO_5002554955" description="Cutinase" evidence="2">
    <location>
        <begin position="29"/>
        <end position="311"/>
    </location>
</feature>
<dbReference type="GO" id="GO:0016787">
    <property type="term" value="F:hydrolase activity"/>
    <property type="evidence" value="ECO:0007669"/>
    <property type="project" value="UniProtKB-KW"/>
</dbReference>
<keyword evidence="2" id="KW-0732">Signal</keyword>
<dbReference type="SMART" id="SM01110">
    <property type="entry name" value="Cutinase"/>
    <property type="match status" value="1"/>
</dbReference>
<dbReference type="KEGG" id="cted:CTEST_09865"/>
<dbReference type="STRING" id="136857.CTEST_09865"/>
<proteinExistence type="predicted"/>
<keyword evidence="4" id="KW-1185">Reference proteome</keyword>
<dbReference type="Gene3D" id="3.40.50.1820">
    <property type="entry name" value="alpha/beta hydrolase"/>
    <property type="match status" value="1"/>
</dbReference>
<reference evidence="3 4" key="1">
    <citation type="journal article" date="2015" name="Genome Announc.">
        <title>Complete Genome Sequence of the Type Strain Corynebacterium testudinoris DSM 44614, Recovered from Necrotic Lesions in the Mouth of a Tortoise.</title>
        <authorList>
            <person name="Ruckert C."/>
            <person name="Kriete M."/>
            <person name="Jaenicke S."/>
            <person name="Winkler A."/>
            <person name="Tauch A."/>
        </authorList>
    </citation>
    <scope>NUCLEOTIDE SEQUENCE [LARGE SCALE GENOMIC DNA]</scope>
    <source>
        <strain evidence="3 4">DSM 44614</strain>
    </source>
</reference>
<evidence type="ECO:0000256" key="2">
    <source>
        <dbReference type="SAM" id="SignalP"/>
    </source>
</evidence>
<evidence type="ECO:0008006" key="5">
    <source>
        <dbReference type="Google" id="ProtNLM"/>
    </source>
</evidence>
<sequence>MFVQRLVSAAVVTLVAAPIALLAPSASAGPSTIADCPAVAIVAARGSEQSEFLDPTVYGQDSIYISNGYESENIRGFLHYAEQRHVERHGTSLLAGVPVLALDEGVYPAALPIPALADDDEKLNVLETTRRAGALLYATPPHVLVTDATRGLRHSLRTGVDSALPFLASYEAETSCRPDYLLIGYSQGAIVLTAQEQALASQGRLAGSLYLGNPLLKPGDTPVAGNPRRGGGMLSPVPTTYLPVPAAGTPRLNYCVAGDFACDLTIGAAVDSLGSQGGKHADYFLGDQRSEHDAYVADVFAEWIATYNRGA</sequence>
<evidence type="ECO:0000256" key="1">
    <source>
        <dbReference type="ARBA" id="ARBA00022801"/>
    </source>
</evidence>
<dbReference type="RefSeq" id="WP_047253581.1">
    <property type="nucleotide sequence ID" value="NZ_CP011545.1"/>
</dbReference>
<dbReference type="InterPro" id="IPR029058">
    <property type="entry name" value="AB_hydrolase_fold"/>
</dbReference>
<gene>
    <name evidence="3" type="ORF">CTEST_09865</name>
</gene>
<dbReference type="AlphaFoldDB" id="A0A0G3HBS2"/>
<evidence type="ECO:0000313" key="3">
    <source>
        <dbReference type="EMBL" id="AKK09398.1"/>
    </source>
</evidence>
<dbReference type="OrthoDB" id="4457739at2"/>
<name>A0A0G3HBS2_9CORY</name>
<feature type="signal peptide" evidence="2">
    <location>
        <begin position="1"/>
        <end position="28"/>
    </location>
</feature>
<dbReference type="PATRIC" id="fig|136857.5.peg.1958"/>